<reference evidence="1" key="1">
    <citation type="submission" date="2022-08" db="EMBL/GenBank/DDBJ databases">
        <authorList>
            <person name="Gutierrez-Valencia J."/>
        </authorList>
    </citation>
    <scope>NUCLEOTIDE SEQUENCE</scope>
</reference>
<evidence type="ECO:0000313" key="1">
    <source>
        <dbReference type="EMBL" id="CAI0420868.1"/>
    </source>
</evidence>
<proteinExistence type="predicted"/>
<accession>A0AAV0KIZ9</accession>
<sequence>MFLPLKYAGKTCALSRKWRHVWTRVPQLVFDSNFGAVDPQLTDPSFYMSRIFEVPTST</sequence>
<dbReference type="Proteomes" id="UP001154282">
    <property type="component" value="Unassembled WGS sequence"/>
</dbReference>
<protein>
    <submittedName>
        <fullName evidence="1">Uncharacterized protein</fullName>
    </submittedName>
</protein>
<keyword evidence="2" id="KW-1185">Reference proteome</keyword>
<evidence type="ECO:0000313" key="2">
    <source>
        <dbReference type="Proteomes" id="UP001154282"/>
    </source>
</evidence>
<name>A0AAV0KIZ9_9ROSI</name>
<dbReference type="AlphaFoldDB" id="A0AAV0KIZ9"/>
<dbReference type="EMBL" id="CAMGYJ010000005">
    <property type="protein sequence ID" value="CAI0420868.1"/>
    <property type="molecule type" value="Genomic_DNA"/>
</dbReference>
<organism evidence="1 2">
    <name type="scientific">Linum tenue</name>
    <dbReference type="NCBI Taxonomy" id="586396"/>
    <lineage>
        <taxon>Eukaryota</taxon>
        <taxon>Viridiplantae</taxon>
        <taxon>Streptophyta</taxon>
        <taxon>Embryophyta</taxon>
        <taxon>Tracheophyta</taxon>
        <taxon>Spermatophyta</taxon>
        <taxon>Magnoliopsida</taxon>
        <taxon>eudicotyledons</taxon>
        <taxon>Gunneridae</taxon>
        <taxon>Pentapetalae</taxon>
        <taxon>rosids</taxon>
        <taxon>fabids</taxon>
        <taxon>Malpighiales</taxon>
        <taxon>Linaceae</taxon>
        <taxon>Linum</taxon>
    </lineage>
</organism>
<gene>
    <name evidence="1" type="ORF">LITE_LOCUS18533</name>
</gene>
<comment type="caution">
    <text evidence="1">The sequence shown here is derived from an EMBL/GenBank/DDBJ whole genome shotgun (WGS) entry which is preliminary data.</text>
</comment>